<name>A0AAW5WYD5_9LACO</name>
<gene>
    <name evidence="2" type="ORF">L2772_04195</name>
    <name evidence="3" type="ORF">L2Z99_03585</name>
</gene>
<dbReference type="EMBL" id="JAKHPW010000003">
    <property type="protein sequence ID" value="MCZ3622073.1"/>
    <property type="molecule type" value="Genomic_DNA"/>
</dbReference>
<sequence length="54" mass="6254">MQLVKALVFSAVISLVALVNYLKKKDLPSKKKLILTFAISLFLIIYEFFWSIFT</sequence>
<accession>A0AAW5WYD5</accession>
<reference evidence="2 4" key="2">
    <citation type="submission" date="2022-01" db="EMBL/GenBank/DDBJ databases">
        <title>VMRC isolate genome collection.</title>
        <authorList>
            <person name="France M."/>
            <person name="Rutt L."/>
            <person name="Humphrys M."/>
            <person name="Ravel J."/>
        </authorList>
    </citation>
    <scope>NUCLEOTIDE SEQUENCE [LARGE SCALE GENOMIC DNA]</scope>
    <source>
        <strain evidence="2 4">C0172B4</strain>
    </source>
</reference>
<keyword evidence="1" id="KW-0472">Membrane</keyword>
<protein>
    <recommendedName>
        <fullName evidence="6">Bacteriocin immunity protein</fullName>
    </recommendedName>
</protein>
<comment type="caution">
    <text evidence="3">The sequence shown here is derived from an EMBL/GenBank/DDBJ whole genome shotgun (WGS) entry which is preliminary data.</text>
</comment>
<evidence type="ECO:0000313" key="2">
    <source>
        <dbReference type="EMBL" id="MCZ3622073.1"/>
    </source>
</evidence>
<keyword evidence="1" id="KW-1133">Transmembrane helix</keyword>
<dbReference type="Proteomes" id="UP001211566">
    <property type="component" value="Unassembled WGS sequence"/>
</dbReference>
<keyword evidence="4" id="KW-1185">Reference proteome</keyword>
<proteinExistence type="predicted"/>
<evidence type="ECO:0000313" key="4">
    <source>
        <dbReference type="Proteomes" id="UP001211420"/>
    </source>
</evidence>
<dbReference type="EMBL" id="JAKHEY010000003">
    <property type="protein sequence ID" value="MCZ9678162.1"/>
    <property type="molecule type" value="Genomic_DNA"/>
</dbReference>
<feature type="transmembrane region" description="Helical" evidence="1">
    <location>
        <begin position="34"/>
        <end position="53"/>
    </location>
</feature>
<evidence type="ECO:0000313" key="3">
    <source>
        <dbReference type="EMBL" id="MCZ9678162.1"/>
    </source>
</evidence>
<evidence type="ECO:0000313" key="5">
    <source>
        <dbReference type="Proteomes" id="UP001211566"/>
    </source>
</evidence>
<evidence type="ECO:0000256" key="1">
    <source>
        <dbReference type="SAM" id="Phobius"/>
    </source>
</evidence>
<keyword evidence="1" id="KW-0812">Transmembrane</keyword>
<organism evidence="3 5">
    <name type="scientific">Lactobacillus mulieris</name>
    <dbReference type="NCBI Taxonomy" id="2508708"/>
    <lineage>
        <taxon>Bacteria</taxon>
        <taxon>Bacillati</taxon>
        <taxon>Bacillota</taxon>
        <taxon>Bacilli</taxon>
        <taxon>Lactobacillales</taxon>
        <taxon>Lactobacillaceae</taxon>
        <taxon>Lactobacillus</taxon>
    </lineage>
</organism>
<dbReference type="AlphaFoldDB" id="A0AAW5WYD5"/>
<feature type="transmembrane region" description="Helical" evidence="1">
    <location>
        <begin position="6"/>
        <end position="22"/>
    </location>
</feature>
<evidence type="ECO:0008006" key="6">
    <source>
        <dbReference type="Google" id="ProtNLM"/>
    </source>
</evidence>
<reference evidence="3" key="1">
    <citation type="submission" date="2022-01" db="EMBL/GenBank/DDBJ databases">
        <title>STING isolate genome collection.</title>
        <authorList>
            <person name="France M."/>
            <person name="Rutt L."/>
            <person name="Humphrys M."/>
            <person name="Ravel J."/>
        </authorList>
    </citation>
    <scope>NUCLEOTIDE SEQUENCE</scope>
    <source>
        <strain evidence="3">C0081E5</strain>
    </source>
</reference>
<dbReference type="RefSeq" id="WP_269254650.1">
    <property type="nucleotide sequence ID" value="NZ_JAKHEY010000003.1"/>
</dbReference>
<dbReference type="Proteomes" id="UP001211420">
    <property type="component" value="Unassembled WGS sequence"/>
</dbReference>